<dbReference type="InterPro" id="IPR011008">
    <property type="entry name" value="Dimeric_a/b-barrel"/>
</dbReference>
<gene>
    <name evidence="1" type="ORF">COU18_02245</name>
</gene>
<dbReference type="Proteomes" id="UP000231192">
    <property type="component" value="Unassembled WGS sequence"/>
</dbReference>
<evidence type="ECO:0000313" key="1">
    <source>
        <dbReference type="EMBL" id="PIR83877.1"/>
    </source>
</evidence>
<evidence type="ECO:0008006" key="3">
    <source>
        <dbReference type="Google" id="ProtNLM"/>
    </source>
</evidence>
<dbReference type="EMBL" id="PFBK01000006">
    <property type="protein sequence ID" value="PIR83877.1"/>
    <property type="molecule type" value="Genomic_DNA"/>
</dbReference>
<comment type="caution">
    <text evidence="1">The sequence shown here is derived from an EMBL/GenBank/DDBJ whole genome shotgun (WGS) entry which is preliminary data.</text>
</comment>
<proteinExistence type="predicted"/>
<dbReference type="SUPFAM" id="SSF54909">
    <property type="entry name" value="Dimeric alpha+beta barrel"/>
    <property type="match status" value="1"/>
</dbReference>
<dbReference type="Gene3D" id="3.30.70.1060">
    <property type="entry name" value="Dimeric alpha+beta barrel"/>
    <property type="match status" value="1"/>
</dbReference>
<sequence>MKKYFVLYKASPEQFKKWMSMPKEEQKKGMESWTRWMEDHKADIVDSGTPLSKVKKVTTKGIEDAHNDIGGYMIVQAESHQTAAELMKDSPHFSDMEGADAGTIEVMEMPEWQQ</sequence>
<protein>
    <recommendedName>
        <fullName evidence="3">YCII-related domain-containing protein</fullName>
    </recommendedName>
</protein>
<name>A0A2H0UBW2_9BACT</name>
<evidence type="ECO:0000313" key="2">
    <source>
        <dbReference type="Proteomes" id="UP000231192"/>
    </source>
</evidence>
<reference evidence="2" key="1">
    <citation type="submission" date="2017-09" db="EMBL/GenBank/DDBJ databases">
        <title>Depth-based differentiation of microbial function through sediment-hosted aquifers and enrichment of novel symbionts in the deep terrestrial subsurface.</title>
        <authorList>
            <person name="Probst A.J."/>
            <person name="Ladd B."/>
            <person name="Jarett J.K."/>
            <person name="Geller-Mcgrath D.E."/>
            <person name="Sieber C.M.K."/>
            <person name="Emerson J.B."/>
            <person name="Anantharaman K."/>
            <person name="Thomas B.C."/>
            <person name="Malmstrom R."/>
            <person name="Stieglmeier M."/>
            <person name="Klingl A."/>
            <person name="Woyke T."/>
            <person name="Ryan C.M."/>
            <person name="Banfield J.F."/>
        </authorList>
    </citation>
    <scope>NUCLEOTIDE SEQUENCE [LARGE SCALE GENOMIC DNA]</scope>
</reference>
<dbReference type="AlphaFoldDB" id="A0A2H0UBW2"/>
<organism evidence="1 2">
    <name type="scientific">Candidatus Kaiserbacteria bacterium CG10_big_fil_rev_8_21_14_0_10_51_14</name>
    <dbReference type="NCBI Taxonomy" id="1974610"/>
    <lineage>
        <taxon>Bacteria</taxon>
        <taxon>Candidatus Kaiseribacteriota</taxon>
    </lineage>
</organism>
<accession>A0A2H0UBW2</accession>